<dbReference type="InterPro" id="IPR003593">
    <property type="entry name" value="AAA+_ATPase"/>
</dbReference>
<evidence type="ECO:0000313" key="5">
    <source>
        <dbReference type="Proteomes" id="UP000325755"/>
    </source>
</evidence>
<reference evidence="4 5" key="1">
    <citation type="submission" date="2019-09" db="EMBL/GenBank/DDBJ databases">
        <title>Ecophysiology of the spiral-shaped methanotroph Methylospira mobilis as revealed by the complete genome sequence.</title>
        <authorList>
            <person name="Oshkin I.Y."/>
            <person name="Dedysh S.N."/>
            <person name="Miroshnikov K."/>
            <person name="Danilova O.V."/>
            <person name="Hakobyan A."/>
            <person name="Liesack W."/>
        </authorList>
    </citation>
    <scope>NUCLEOTIDE SEQUENCE [LARGE SCALE GENOMIC DNA]</scope>
    <source>
        <strain evidence="4 5">Shm1</strain>
    </source>
</reference>
<dbReference type="AlphaFoldDB" id="A0A5Q0BNV7"/>
<dbReference type="PANTHER" id="PTHR43038">
    <property type="entry name" value="ATP-BINDING CASSETTE, SUB-FAMILY H, MEMBER 1"/>
    <property type="match status" value="1"/>
</dbReference>
<evidence type="ECO:0000259" key="3">
    <source>
        <dbReference type="PROSITE" id="PS50893"/>
    </source>
</evidence>
<dbReference type="InterPro" id="IPR003439">
    <property type="entry name" value="ABC_transporter-like_ATP-bd"/>
</dbReference>
<dbReference type="Proteomes" id="UP000325755">
    <property type="component" value="Chromosome"/>
</dbReference>
<dbReference type="CDD" id="cd03230">
    <property type="entry name" value="ABC_DR_subfamily_A"/>
    <property type="match status" value="1"/>
</dbReference>
<dbReference type="EMBL" id="CP044205">
    <property type="protein sequence ID" value="QFY44862.1"/>
    <property type="molecule type" value="Genomic_DNA"/>
</dbReference>
<evidence type="ECO:0000256" key="2">
    <source>
        <dbReference type="ARBA" id="ARBA00022840"/>
    </source>
</evidence>
<dbReference type="Gene3D" id="3.40.50.300">
    <property type="entry name" value="P-loop containing nucleotide triphosphate hydrolases"/>
    <property type="match status" value="2"/>
</dbReference>
<dbReference type="OrthoDB" id="9805029at2"/>
<gene>
    <name evidence="4" type="ORF">F6R98_21335</name>
</gene>
<organism evidence="4 5">
    <name type="scientific">Candidatus Methylospira mobilis</name>
    <dbReference type="NCBI Taxonomy" id="1808979"/>
    <lineage>
        <taxon>Bacteria</taxon>
        <taxon>Pseudomonadati</taxon>
        <taxon>Pseudomonadota</taxon>
        <taxon>Gammaproteobacteria</taxon>
        <taxon>Methylococcales</taxon>
        <taxon>Methylococcaceae</taxon>
        <taxon>Candidatus Methylospira</taxon>
    </lineage>
</organism>
<sequence length="586" mass="64293">MNFKTELVVSGLDIRKIFHSGEREITALDGVCLQIAPGTLTALAGPDGAGKTTLLRLLSGLLVPDGGTLEVLGMDVSIDPQAIQSRISYMPQRFGLYEDLTVQENLDLYADLHGIAMDMRRQRYPRLMEMTDLGHFTGRLAGQLSGGMKQKLGLACTLVRSPDLLLLDEPTVGVDPLSRRELWQIIQQLVHDERLTVLMSTAYLDEADQCDQAIVLSQGKVLTHGRPEVLSQTAAGKVFLIQPEQGQPARNLQARLLDDASVADALPEGGWVRVVMRETPKDAGDLKLDICTEPVPATPGFEDGFMLLLHRTRVSEAGGTVTPLLKLDKTLNAAPGETVIEVRDLVRRFGVFTAVDHVSFDVKRGEIFGLLGPNGAGKTTTFRMLCGLLAATSGSLRVIGQDLRVARASARQRIGYVAQKFALYGQLSVAENLDFFASAYGLRGKRRRERLDWALQQFELTAMMHSPSAQLPGGYRQRLAMAAALLHEPEVLFLDEPTSGADPLARRDFWRRITGLAEQGVTVVVTTHFMEEAEYCDRAVIQDAGRVLAQGAPAEIRRHGVRSDGRRPTMEDAFINIVETARRHAA</sequence>
<dbReference type="InterPro" id="IPR027417">
    <property type="entry name" value="P-loop_NTPase"/>
</dbReference>
<feature type="domain" description="ABC transporter" evidence="3">
    <location>
        <begin position="340"/>
        <end position="569"/>
    </location>
</feature>
<feature type="domain" description="ABC transporter" evidence="3">
    <location>
        <begin position="12"/>
        <end position="243"/>
    </location>
</feature>
<dbReference type="Pfam" id="PF00005">
    <property type="entry name" value="ABC_tran"/>
    <property type="match status" value="2"/>
</dbReference>
<keyword evidence="1" id="KW-0547">Nucleotide-binding</keyword>
<dbReference type="FunCoup" id="A0A5Q0BNV7">
    <property type="interactions" value="194"/>
</dbReference>
<name>A0A5Q0BNV7_9GAMM</name>
<dbReference type="PANTHER" id="PTHR43038:SF3">
    <property type="entry name" value="ABC TRANSPORTER G FAMILY MEMBER 20 ISOFORM X1"/>
    <property type="match status" value="1"/>
</dbReference>
<dbReference type="InParanoid" id="A0A5Q0BNV7"/>
<dbReference type="KEGG" id="mmob:F6R98_21335"/>
<dbReference type="RefSeq" id="WP_153250827.1">
    <property type="nucleotide sequence ID" value="NZ_CP044205.1"/>
</dbReference>
<dbReference type="PROSITE" id="PS50893">
    <property type="entry name" value="ABC_TRANSPORTER_2"/>
    <property type="match status" value="2"/>
</dbReference>
<dbReference type="InterPro" id="IPR017871">
    <property type="entry name" value="ABC_transporter-like_CS"/>
</dbReference>
<dbReference type="GO" id="GO:0016887">
    <property type="term" value="F:ATP hydrolysis activity"/>
    <property type="evidence" value="ECO:0007669"/>
    <property type="project" value="InterPro"/>
</dbReference>
<evidence type="ECO:0000256" key="1">
    <source>
        <dbReference type="ARBA" id="ARBA00022741"/>
    </source>
</evidence>
<keyword evidence="2 4" id="KW-0067">ATP-binding</keyword>
<proteinExistence type="predicted"/>
<evidence type="ECO:0000313" key="4">
    <source>
        <dbReference type="EMBL" id="QFY44862.1"/>
    </source>
</evidence>
<dbReference type="GO" id="GO:0005524">
    <property type="term" value="F:ATP binding"/>
    <property type="evidence" value="ECO:0007669"/>
    <property type="project" value="UniProtKB-KW"/>
</dbReference>
<dbReference type="SUPFAM" id="SSF52540">
    <property type="entry name" value="P-loop containing nucleoside triphosphate hydrolases"/>
    <property type="match status" value="2"/>
</dbReference>
<accession>A0A5Q0BNV7</accession>
<dbReference type="PROSITE" id="PS00211">
    <property type="entry name" value="ABC_TRANSPORTER_1"/>
    <property type="match status" value="1"/>
</dbReference>
<keyword evidence="5" id="KW-1185">Reference proteome</keyword>
<dbReference type="SMART" id="SM00382">
    <property type="entry name" value="AAA"/>
    <property type="match status" value="2"/>
</dbReference>
<protein>
    <submittedName>
        <fullName evidence="4">ABC transporter ATP-binding protein</fullName>
    </submittedName>
</protein>